<accession>A0A833W0V8</accession>
<dbReference type="AlphaFoldDB" id="A0A833W0V8"/>
<gene>
    <name evidence="1" type="ORF">GN244_ATG10441</name>
</gene>
<sequence length="127" mass="14376">MPLFQNRWFSDHEQRISQQDVAVVSGRTAYDLNTLKAMPTWHTAVSHFDIIDEATNGWKIWITLNGNHSVDVLGEYFWATSLRGKTMIEGPCLDTAVTAIVKRNSDKIIVFSIPSDVLRFPILTSNP</sequence>
<keyword evidence="2" id="KW-1185">Reference proteome</keyword>
<evidence type="ECO:0000313" key="2">
    <source>
        <dbReference type="Proteomes" id="UP000602510"/>
    </source>
</evidence>
<protein>
    <submittedName>
        <fullName evidence="1">Uncharacterized protein</fullName>
    </submittedName>
</protein>
<proteinExistence type="predicted"/>
<comment type="caution">
    <text evidence="1">The sequence shown here is derived from an EMBL/GenBank/DDBJ whole genome shotgun (WGS) entry which is preliminary data.</text>
</comment>
<dbReference type="Proteomes" id="UP000602510">
    <property type="component" value="Unassembled WGS sequence"/>
</dbReference>
<organism evidence="1 2">
    <name type="scientific">Phytophthora infestans</name>
    <name type="common">Potato late blight agent</name>
    <name type="synonym">Botrytis infestans</name>
    <dbReference type="NCBI Taxonomy" id="4787"/>
    <lineage>
        <taxon>Eukaryota</taxon>
        <taxon>Sar</taxon>
        <taxon>Stramenopiles</taxon>
        <taxon>Oomycota</taxon>
        <taxon>Peronosporomycetes</taxon>
        <taxon>Peronosporales</taxon>
        <taxon>Peronosporaceae</taxon>
        <taxon>Phytophthora</taxon>
    </lineage>
</organism>
<evidence type="ECO:0000313" key="1">
    <source>
        <dbReference type="EMBL" id="KAF4037399.1"/>
    </source>
</evidence>
<dbReference type="EMBL" id="WSZM01000239">
    <property type="protein sequence ID" value="KAF4037399.1"/>
    <property type="molecule type" value="Genomic_DNA"/>
</dbReference>
<reference evidence="1" key="1">
    <citation type="submission" date="2020-04" db="EMBL/GenBank/DDBJ databases">
        <title>Hybrid Assembly of Korean Phytophthora infestans isolates.</title>
        <authorList>
            <person name="Prokchorchik M."/>
            <person name="Lee Y."/>
            <person name="Seo J."/>
            <person name="Cho J.-H."/>
            <person name="Park Y.-E."/>
            <person name="Jang D.-C."/>
            <person name="Im J.-S."/>
            <person name="Choi J.-G."/>
            <person name="Park H.-J."/>
            <person name="Lee G.-B."/>
            <person name="Lee Y.-G."/>
            <person name="Hong S.-Y."/>
            <person name="Cho K."/>
            <person name="Sohn K.H."/>
        </authorList>
    </citation>
    <scope>NUCLEOTIDE SEQUENCE</scope>
    <source>
        <strain evidence="1">KR_1_A1</strain>
    </source>
</reference>
<name>A0A833W0V8_PHYIN</name>